<name>A0ABN3K1E6_9ACTN</name>
<organism evidence="7 8">
    <name type="scientific">Actinomadura vinacea</name>
    <dbReference type="NCBI Taxonomy" id="115336"/>
    <lineage>
        <taxon>Bacteria</taxon>
        <taxon>Bacillati</taxon>
        <taxon>Actinomycetota</taxon>
        <taxon>Actinomycetes</taxon>
        <taxon>Streptosporangiales</taxon>
        <taxon>Thermomonosporaceae</taxon>
        <taxon>Actinomadura</taxon>
    </lineage>
</organism>
<dbReference type="InterPro" id="IPR050109">
    <property type="entry name" value="HTH-type_TetR-like_transc_reg"/>
</dbReference>
<evidence type="ECO:0000256" key="4">
    <source>
        <dbReference type="PROSITE-ProRule" id="PRU00335"/>
    </source>
</evidence>
<dbReference type="Proteomes" id="UP001501231">
    <property type="component" value="Unassembled WGS sequence"/>
</dbReference>
<keyword evidence="8" id="KW-1185">Reference proteome</keyword>
<proteinExistence type="predicted"/>
<evidence type="ECO:0000259" key="6">
    <source>
        <dbReference type="PROSITE" id="PS50977"/>
    </source>
</evidence>
<gene>
    <name evidence="7" type="ORF">GCM10010191_69970</name>
</gene>
<dbReference type="PANTHER" id="PTHR30055:SF234">
    <property type="entry name" value="HTH-TYPE TRANSCRIPTIONAL REGULATOR BETI"/>
    <property type="match status" value="1"/>
</dbReference>
<evidence type="ECO:0000256" key="5">
    <source>
        <dbReference type="SAM" id="MobiDB-lite"/>
    </source>
</evidence>
<evidence type="ECO:0000256" key="3">
    <source>
        <dbReference type="ARBA" id="ARBA00023163"/>
    </source>
</evidence>
<dbReference type="PROSITE" id="PS50977">
    <property type="entry name" value="HTH_TETR_2"/>
    <property type="match status" value="1"/>
</dbReference>
<dbReference type="RefSeq" id="WP_344594837.1">
    <property type="nucleotide sequence ID" value="NZ_BAAARW010000026.1"/>
</dbReference>
<feature type="DNA-binding region" description="H-T-H motif" evidence="4">
    <location>
        <begin position="46"/>
        <end position="65"/>
    </location>
</feature>
<protein>
    <submittedName>
        <fullName evidence="7">TetR/AcrR family transcriptional regulator</fullName>
    </submittedName>
</protein>
<reference evidence="7 8" key="1">
    <citation type="journal article" date="2019" name="Int. J. Syst. Evol. Microbiol.">
        <title>The Global Catalogue of Microorganisms (GCM) 10K type strain sequencing project: providing services to taxonomists for standard genome sequencing and annotation.</title>
        <authorList>
            <consortium name="The Broad Institute Genomics Platform"/>
            <consortium name="The Broad Institute Genome Sequencing Center for Infectious Disease"/>
            <person name="Wu L."/>
            <person name="Ma J."/>
        </authorList>
    </citation>
    <scope>NUCLEOTIDE SEQUENCE [LARGE SCALE GENOMIC DNA]</scope>
    <source>
        <strain evidence="7 8">JCM 3325</strain>
    </source>
</reference>
<dbReference type="InterPro" id="IPR009057">
    <property type="entry name" value="Homeodomain-like_sf"/>
</dbReference>
<dbReference type="InterPro" id="IPR049445">
    <property type="entry name" value="TetR_SbtR-like_C"/>
</dbReference>
<dbReference type="InterPro" id="IPR001647">
    <property type="entry name" value="HTH_TetR"/>
</dbReference>
<evidence type="ECO:0000256" key="1">
    <source>
        <dbReference type="ARBA" id="ARBA00023015"/>
    </source>
</evidence>
<evidence type="ECO:0000313" key="8">
    <source>
        <dbReference type="Proteomes" id="UP001501231"/>
    </source>
</evidence>
<evidence type="ECO:0000256" key="2">
    <source>
        <dbReference type="ARBA" id="ARBA00023125"/>
    </source>
</evidence>
<comment type="caution">
    <text evidence="7">The sequence shown here is derived from an EMBL/GenBank/DDBJ whole genome shotgun (WGS) entry which is preliminary data.</text>
</comment>
<keyword evidence="1" id="KW-0805">Transcription regulation</keyword>
<feature type="domain" description="HTH tetR-type" evidence="6">
    <location>
        <begin position="24"/>
        <end position="83"/>
    </location>
</feature>
<accession>A0ABN3K1E6</accession>
<dbReference type="SUPFAM" id="SSF46689">
    <property type="entry name" value="Homeodomain-like"/>
    <property type="match status" value="1"/>
</dbReference>
<keyword evidence="2 4" id="KW-0238">DNA-binding</keyword>
<dbReference type="Pfam" id="PF21597">
    <property type="entry name" value="TetR_C_43"/>
    <property type="match status" value="1"/>
</dbReference>
<dbReference type="Pfam" id="PF00440">
    <property type="entry name" value="TetR_N"/>
    <property type="match status" value="1"/>
</dbReference>
<sequence length="191" mass="21032">MPSGAAPWQQGALRPDPPRRADARRNHERLLAMARELFEERGAGAPLDEIARRAGVGNATMYRHFPTRRDMIIAVYADEVERLCADGRALLSAESPGDALFTWLRAFVEHVAGKRELLMAIPDDRNGERSELFDRWHDAMISTASALLARTTATIDVADLISAAHGIALAATDADQAERLLDYLRRGTQGS</sequence>
<keyword evidence="3" id="KW-0804">Transcription</keyword>
<feature type="region of interest" description="Disordered" evidence="5">
    <location>
        <begin position="1"/>
        <end position="21"/>
    </location>
</feature>
<dbReference type="PRINTS" id="PR00455">
    <property type="entry name" value="HTHTETR"/>
</dbReference>
<dbReference type="PANTHER" id="PTHR30055">
    <property type="entry name" value="HTH-TYPE TRANSCRIPTIONAL REGULATOR RUTR"/>
    <property type="match status" value="1"/>
</dbReference>
<dbReference type="EMBL" id="BAAARW010000026">
    <property type="protein sequence ID" value="GAA2443440.1"/>
    <property type="molecule type" value="Genomic_DNA"/>
</dbReference>
<evidence type="ECO:0000313" key="7">
    <source>
        <dbReference type="EMBL" id="GAA2443440.1"/>
    </source>
</evidence>
<dbReference type="Gene3D" id="1.10.357.10">
    <property type="entry name" value="Tetracycline Repressor, domain 2"/>
    <property type="match status" value="1"/>
</dbReference>